<dbReference type="Proteomes" id="UP001153334">
    <property type="component" value="Unassembled WGS sequence"/>
</dbReference>
<dbReference type="EMBL" id="JAPESX010001777">
    <property type="protein sequence ID" value="KAJ8111528.1"/>
    <property type="molecule type" value="Genomic_DNA"/>
</dbReference>
<organism evidence="1 2">
    <name type="scientific">Nemania bipapillata</name>
    <dbReference type="NCBI Taxonomy" id="110536"/>
    <lineage>
        <taxon>Eukaryota</taxon>
        <taxon>Fungi</taxon>
        <taxon>Dikarya</taxon>
        <taxon>Ascomycota</taxon>
        <taxon>Pezizomycotina</taxon>
        <taxon>Sordariomycetes</taxon>
        <taxon>Xylariomycetidae</taxon>
        <taxon>Xylariales</taxon>
        <taxon>Xylariaceae</taxon>
        <taxon>Nemania</taxon>
    </lineage>
</organism>
<evidence type="ECO:0000313" key="2">
    <source>
        <dbReference type="Proteomes" id="UP001153334"/>
    </source>
</evidence>
<reference evidence="1" key="1">
    <citation type="submission" date="2022-11" db="EMBL/GenBank/DDBJ databases">
        <title>Genome Sequence of Nemania bipapillata.</title>
        <authorList>
            <person name="Buettner E."/>
        </authorList>
    </citation>
    <scope>NUCLEOTIDE SEQUENCE</scope>
    <source>
        <strain evidence="1">CP14</strain>
    </source>
</reference>
<accession>A0ACC2I8K7</accession>
<evidence type="ECO:0000313" key="1">
    <source>
        <dbReference type="EMBL" id="KAJ8111528.1"/>
    </source>
</evidence>
<keyword evidence="2" id="KW-1185">Reference proteome</keyword>
<sequence length="164" mass="18155">MLLYNMPDWLRILLVILTCASFAPQLYLLIARHGDASGLDLRYVLLNLAVATELFAISFLVIVNNIEPSDVFAHNPLRAGDWINLVNFGVIWVLWLVIFLIGVAYYSRENGRLVAVVVTAYISLLMISLVPVFADAIANGNAPAEPSNDRRWFGASSSGFIRST</sequence>
<protein>
    <submittedName>
        <fullName evidence="1">Uncharacterized protein</fullName>
    </submittedName>
</protein>
<comment type="caution">
    <text evidence="1">The sequence shown here is derived from an EMBL/GenBank/DDBJ whole genome shotgun (WGS) entry which is preliminary data.</text>
</comment>
<proteinExistence type="predicted"/>
<name>A0ACC2I8K7_9PEZI</name>
<gene>
    <name evidence="1" type="ORF">ONZ43_g5601</name>
</gene>